<dbReference type="Proteomes" id="UP000644610">
    <property type="component" value="Unassembled WGS sequence"/>
</dbReference>
<protein>
    <submittedName>
        <fullName evidence="2">Uncharacterized protein</fullName>
    </submittedName>
</protein>
<sequence length="123" mass="13534">MFGEISGEYGRRVGSGGAGRVDSDRTLMHLPITAEHSTRRAQGGYGRAEVTTYCTVGVAVQYGAKRDCGHVVLLPPIDRLPRPVVQLVASPHHHPHLYVRSTNIPCRRCRVYMSAISYLPAHL</sequence>
<comment type="caution">
    <text evidence="2">The sequence shown here is derived from an EMBL/GenBank/DDBJ whole genome shotgun (WGS) entry which is preliminary data.</text>
</comment>
<name>A0A8J3UXE8_9ACTN</name>
<feature type="region of interest" description="Disordered" evidence="1">
    <location>
        <begin position="1"/>
        <end position="22"/>
    </location>
</feature>
<evidence type="ECO:0000256" key="1">
    <source>
        <dbReference type="SAM" id="MobiDB-lite"/>
    </source>
</evidence>
<keyword evidence="3" id="KW-1185">Reference proteome</keyword>
<proteinExistence type="predicted"/>
<reference evidence="2" key="1">
    <citation type="submission" date="2021-01" db="EMBL/GenBank/DDBJ databases">
        <title>Whole genome shotgun sequence of Planotetraspora silvatica NBRC 100141.</title>
        <authorList>
            <person name="Komaki H."/>
            <person name="Tamura T."/>
        </authorList>
    </citation>
    <scope>NUCLEOTIDE SEQUENCE</scope>
    <source>
        <strain evidence="2">NBRC 100141</strain>
    </source>
</reference>
<evidence type="ECO:0000313" key="2">
    <source>
        <dbReference type="EMBL" id="GII51226.1"/>
    </source>
</evidence>
<evidence type="ECO:0000313" key="3">
    <source>
        <dbReference type="Proteomes" id="UP000644610"/>
    </source>
</evidence>
<organism evidence="2 3">
    <name type="scientific">Planotetraspora silvatica</name>
    <dbReference type="NCBI Taxonomy" id="234614"/>
    <lineage>
        <taxon>Bacteria</taxon>
        <taxon>Bacillati</taxon>
        <taxon>Actinomycetota</taxon>
        <taxon>Actinomycetes</taxon>
        <taxon>Streptosporangiales</taxon>
        <taxon>Streptosporangiaceae</taxon>
        <taxon>Planotetraspora</taxon>
    </lineage>
</organism>
<dbReference type="AlphaFoldDB" id="A0A8J3UXE8"/>
<dbReference type="EMBL" id="BOOQ01000064">
    <property type="protein sequence ID" value="GII51226.1"/>
    <property type="molecule type" value="Genomic_DNA"/>
</dbReference>
<accession>A0A8J3UXE8</accession>
<gene>
    <name evidence="2" type="ORF">Psi02_76500</name>
</gene>